<evidence type="ECO:0000259" key="3">
    <source>
        <dbReference type="SMART" id="SM01027"/>
    </source>
</evidence>
<dbReference type="GO" id="GO:0004521">
    <property type="term" value="F:RNA endonuclease activity"/>
    <property type="evidence" value="ECO:0007669"/>
    <property type="project" value="TreeGrafter"/>
</dbReference>
<dbReference type="SMART" id="SM01027">
    <property type="entry name" value="Beta-Casp"/>
    <property type="match status" value="1"/>
</dbReference>
<evidence type="ECO:0000313" key="4">
    <source>
        <dbReference type="EMBL" id="OGM26724.1"/>
    </source>
</evidence>
<evidence type="ECO:0000256" key="1">
    <source>
        <dbReference type="ARBA" id="ARBA00022801"/>
    </source>
</evidence>
<dbReference type="PANTHER" id="PTHR11203">
    <property type="entry name" value="CLEAVAGE AND POLYADENYLATION SPECIFICITY FACTOR FAMILY MEMBER"/>
    <property type="match status" value="1"/>
</dbReference>
<dbReference type="Gene3D" id="3.60.15.10">
    <property type="entry name" value="Ribonuclease Z/Hydroxyacylglutathione hydrolase-like"/>
    <property type="match status" value="1"/>
</dbReference>
<feature type="domain" description="Beta-Casp" evidence="3">
    <location>
        <begin position="240"/>
        <end position="365"/>
    </location>
</feature>
<reference evidence="4 5" key="1">
    <citation type="journal article" date="2016" name="Nat. Commun.">
        <title>Thousands of microbial genomes shed light on interconnected biogeochemical processes in an aquifer system.</title>
        <authorList>
            <person name="Anantharaman K."/>
            <person name="Brown C.T."/>
            <person name="Hug L.A."/>
            <person name="Sharon I."/>
            <person name="Castelle C.J."/>
            <person name="Probst A.J."/>
            <person name="Thomas B.C."/>
            <person name="Singh A."/>
            <person name="Wilkins M.J."/>
            <person name="Karaoz U."/>
            <person name="Brodie E.L."/>
            <person name="Williams K.H."/>
            <person name="Hubbard S.S."/>
            <person name="Banfield J.F."/>
        </authorList>
    </citation>
    <scope>NUCLEOTIDE SEQUENCE [LARGE SCALE GENOMIC DNA]</scope>
</reference>
<dbReference type="Proteomes" id="UP000178851">
    <property type="component" value="Unassembled WGS sequence"/>
</dbReference>
<proteinExistence type="predicted"/>
<dbReference type="Pfam" id="PF10996">
    <property type="entry name" value="Beta-Casp"/>
    <property type="match status" value="1"/>
</dbReference>
<dbReference type="Pfam" id="PF07521">
    <property type="entry name" value="RMMBL"/>
    <property type="match status" value="1"/>
</dbReference>
<dbReference type="SUPFAM" id="SSF56281">
    <property type="entry name" value="Metallo-hydrolase/oxidoreductase"/>
    <property type="match status" value="1"/>
</dbReference>
<dbReference type="InterPro" id="IPR001279">
    <property type="entry name" value="Metallo-B-lactamas"/>
</dbReference>
<dbReference type="Pfam" id="PF00753">
    <property type="entry name" value="Lactamase_B"/>
    <property type="match status" value="1"/>
</dbReference>
<dbReference type="InterPro" id="IPR050698">
    <property type="entry name" value="MBL"/>
</dbReference>
<comment type="caution">
    <text evidence="4">The sequence shown here is derived from an EMBL/GenBank/DDBJ whole genome shotgun (WGS) entry which is preliminary data.</text>
</comment>
<feature type="domain" description="Metallo-beta-lactamase" evidence="2">
    <location>
        <begin position="13"/>
        <end position="224"/>
    </location>
</feature>
<dbReference type="AlphaFoldDB" id="A0A1F7YH95"/>
<name>A0A1F7YH95_9BACT</name>
<dbReference type="PROSITE" id="PS51257">
    <property type="entry name" value="PROKAR_LIPOPROTEIN"/>
    <property type="match status" value="1"/>
</dbReference>
<dbReference type="CDD" id="cd16295">
    <property type="entry name" value="TTHA0252-CPSF-like_MBL-fold"/>
    <property type="match status" value="1"/>
</dbReference>
<sequence length="452" mass="49958">MKIKFLGASGFVTGSCYLLTDDSGHGVMVDMGMFQGLDKIKDLNLTLPDVDYSNLDGVILTHAHLDHCGRLPLLAKTGFIGKIYMTQATSVLTELALLDSAKIASEDRKETPLFTSFEVEEILKNIQIVDYGQGFKIGNFDVVFRDAGHILGSASIEVKNQGSRDSVEKITFSGDLGNTPEDLLKPTELIKDAEVVVMESTYGDRIHSNENASQVLTEEINSIEESGGVLLIPAFSVERSQEILHTMDHLKRQGKIQKQTNVFLDSPLAIKATQVYREFRNLYSKELAEHSENDDPFDFPGLVPVESVKESRMIHGMEGSKVIIAGSGMMTGGRILDHAGFYLPLISTRLLIVGYQAEGTLGRYILDGAKSVRIYGQRVEINASIRKSSGMSAHADQPRLIKWLGNIEGVKKVFLTHGDDIARQVLARLIEDRFIDIEDVFLPILNEEKNLG</sequence>
<dbReference type="GO" id="GO:0016787">
    <property type="term" value="F:hydrolase activity"/>
    <property type="evidence" value="ECO:0007669"/>
    <property type="project" value="UniProtKB-KW"/>
</dbReference>
<dbReference type="EMBL" id="MGGI01000011">
    <property type="protein sequence ID" value="OGM26724.1"/>
    <property type="molecule type" value="Genomic_DNA"/>
</dbReference>
<dbReference type="SMART" id="SM00849">
    <property type="entry name" value="Lactamase_B"/>
    <property type="match status" value="1"/>
</dbReference>
<protein>
    <recommendedName>
        <fullName evidence="6">MBL fold hydrolase</fullName>
    </recommendedName>
</protein>
<dbReference type="InterPro" id="IPR022712">
    <property type="entry name" value="Beta_Casp"/>
</dbReference>
<dbReference type="PANTHER" id="PTHR11203:SF37">
    <property type="entry name" value="INTEGRATOR COMPLEX SUBUNIT 11"/>
    <property type="match status" value="1"/>
</dbReference>
<evidence type="ECO:0008006" key="6">
    <source>
        <dbReference type="Google" id="ProtNLM"/>
    </source>
</evidence>
<dbReference type="InterPro" id="IPR036866">
    <property type="entry name" value="RibonucZ/Hydroxyglut_hydro"/>
</dbReference>
<dbReference type="InterPro" id="IPR011108">
    <property type="entry name" value="RMMBL"/>
</dbReference>
<evidence type="ECO:0000313" key="5">
    <source>
        <dbReference type="Proteomes" id="UP000178851"/>
    </source>
</evidence>
<gene>
    <name evidence="4" type="ORF">A2627_04070</name>
</gene>
<accession>A0A1F7YH95</accession>
<keyword evidence="1" id="KW-0378">Hydrolase</keyword>
<organism evidence="4 5">
    <name type="scientific">Candidatus Woesebacteria bacterium RIFCSPHIGHO2_01_FULL_39_28</name>
    <dbReference type="NCBI Taxonomy" id="1802496"/>
    <lineage>
        <taxon>Bacteria</taxon>
        <taxon>Candidatus Woeseibacteriota</taxon>
    </lineage>
</organism>
<evidence type="ECO:0000259" key="2">
    <source>
        <dbReference type="SMART" id="SM00849"/>
    </source>
</evidence>
<dbReference type="Gene3D" id="3.40.50.10890">
    <property type="match status" value="1"/>
</dbReference>